<proteinExistence type="predicted"/>
<accession>A0AAN9A0I2</accession>
<feature type="compositionally biased region" description="Basic and acidic residues" evidence="1">
    <location>
        <begin position="50"/>
        <end position="72"/>
    </location>
</feature>
<sequence>MRHYSEQMEEEKEEGGGGGEMGEGGGARSSRMRITRKECMKVRVGNGMRKKMEPLEKEHESISIERSEEEKKKKLAGIISGSSGEEKEKQRQCKGRLNNEILTSENESAFSHIQRLQLSKLLFHFRV</sequence>
<evidence type="ECO:0000313" key="3">
    <source>
        <dbReference type="Proteomes" id="UP001381693"/>
    </source>
</evidence>
<gene>
    <name evidence="2" type="ORF">SK128_017124</name>
</gene>
<protein>
    <submittedName>
        <fullName evidence="2">Uncharacterized protein</fullName>
    </submittedName>
</protein>
<feature type="region of interest" description="Disordered" evidence="1">
    <location>
        <begin position="1"/>
        <end position="92"/>
    </location>
</feature>
<dbReference type="AlphaFoldDB" id="A0AAN9A0I2"/>
<dbReference type="EMBL" id="JAXCGZ010020821">
    <property type="protein sequence ID" value="KAK7065302.1"/>
    <property type="molecule type" value="Genomic_DNA"/>
</dbReference>
<reference evidence="2 3" key="1">
    <citation type="submission" date="2023-11" db="EMBL/GenBank/DDBJ databases">
        <title>Halocaridina rubra genome assembly.</title>
        <authorList>
            <person name="Smith C."/>
        </authorList>
    </citation>
    <scope>NUCLEOTIDE SEQUENCE [LARGE SCALE GENOMIC DNA]</scope>
    <source>
        <strain evidence="2">EP-1</strain>
        <tissue evidence="2">Whole</tissue>
    </source>
</reference>
<keyword evidence="3" id="KW-1185">Reference proteome</keyword>
<feature type="compositionally biased region" description="Gly residues" evidence="1">
    <location>
        <begin position="16"/>
        <end position="27"/>
    </location>
</feature>
<evidence type="ECO:0000313" key="2">
    <source>
        <dbReference type="EMBL" id="KAK7065302.1"/>
    </source>
</evidence>
<organism evidence="2 3">
    <name type="scientific">Halocaridina rubra</name>
    <name type="common">Hawaiian red shrimp</name>
    <dbReference type="NCBI Taxonomy" id="373956"/>
    <lineage>
        <taxon>Eukaryota</taxon>
        <taxon>Metazoa</taxon>
        <taxon>Ecdysozoa</taxon>
        <taxon>Arthropoda</taxon>
        <taxon>Crustacea</taxon>
        <taxon>Multicrustacea</taxon>
        <taxon>Malacostraca</taxon>
        <taxon>Eumalacostraca</taxon>
        <taxon>Eucarida</taxon>
        <taxon>Decapoda</taxon>
        <taxon>Pleocyemata</taxon>
        <taxon>Caridea</taxon>
        <taxon>Atyoidea</taxon>
        <taxon>Atyidae</taxon>
        <taxon>Halocaridina</taxon>
    </lineage>
</organism>
<comment type="caution">
    <text evidence="2">The sequence shown here is derived from an EMBL/GenBank/DDBJ whole genome shotgun (WGS) entry which is preliminary data.</text>
</comment>
<evidence type="ECO:0000256" key="1">
    <source>
        <dbReference type="SAM" id="MobiDB-lite"/>
    </source>
</evidence>
<dbReference type="Proteomes" id="UP001381693">
    <property type="component" value="Unassembled WGS sequence"/>
</dbReference>
<name>A0AAN9A0I2_HALRR</name>